<gene>
    <name evidence="5" type="ORF">V5O48_012735</name>
</gene>
<evidence type="ECO:0000256" key="3">
    <source>
        <dbReference type="PROSITE-ProRule" id="PRU00023"/>
    </source>
</evidence>
<accession>A0ABR3F205</accession>
<reference evidence="5 6" key="1">
    <citation type="submission" date="2024-02" db="EMBL/GenBank/DDBJ databases">
        <title>A draft genome for the cacao thread blight pathogen Marasmius crinis-equi.</title>
        <authorList>
            <person name="Cohen S.P."/>
            <person name="Baruah I.K."/>
            <person name="Amoako-Attah I."/>
            <person name="Bukari Y."/>
            <person name="Meinhardt L.W."/>
            <person name="Bailey B.A."/>
        </authorList>
    </citation>
    <scope>NUCLEOTIDE SEQUENCE [LARGE SCALE GENOMIC DNA]</scope>
    <source>
        <strain evidence="5 6">GH-76</strain>
    </source>
</reference>
<evidence type="ECO:0008006" key="7">
    <source>
        <dbReference type="Google" id="ProtNLM"/>
    </source>
</evidence>
<feature type="compositionally biased region" description="Basic and acidic residues" evidence="4">
    <location>
        <begin position="1432"/>
        <end position="1456"/>
    </location>
</feature>
<dbReference type="InterPro" id="IPR036770">
    <property type="entry name" value="Ankyrin_rpt-contain_sf"/>
</dbReference>
<dbReference type="EMBL" id="JBAHYK010001162">
    <property type="protein sequence ID" value="KAL0569235.1"/>
    <property type="molecule type" value="Genomic_DNA"/>
</dbReference>
<feature type="repeat" description="ANK" evidence="3">
    <location>
        <begin position="272"/>
        <end position="304"/>
    </location>
</feature>
<dbReference type="PANTHER" id="PTHR24126:SF14">
    <property type="entry name" value="ANK_REP_REGION DOMAIN-CONTAINING PROTEIN"/>
    <property type="match status" value="1"/>
</dbReference>
<dbReference type="Gene3D" id="1.25.40.20">
    <property type="entry name" value="Ankyrin repeat-containing domain"/>
    <property type="match status" value="3"/>
</dbReference>
<feature type="compositionally biased region" description="Acidic residues" evidence="4">
    <location>
        <begin position="374"/>
        <end position="384"/>
    </location>
</feature>
<feature type="compositionally biased region" description="Basic and acidic residues" evidence="4">
    <location>
        <begin position="337"/>
        <end position="360"/>
    </location>
</feature>
<keyword evidence="2 3" id="KW-0040">ANK repeat</keyword>
<dbReference type="PANTHER" id="PTHR24126">
    <property type="entry name" value="ANKYRIN REPEAT, PH AND SEC7 DOMAIN CONTAINING PROTEIN SECG-RELATED"/>
    <property type="match status" value="1"/>
</dbReference>
<keyword evidence="6" id="KW-1185">Reference proteome</keyword>
<feature type="region of interest" description="Disordered" evidence="4">
    <location>
        <begin position="1525"/>
        <end position="1573"/>
    </location>
</feature>
<evidence type="ECO:0000256" key="4">
    <source>
        <dbReference type="SAM" id="MobiDB-lite"/>
    </source>
</evidence>
<protein>
    <recommendedName>
        <fullName evidence="7">Ankyrin repeat protein</fullName>
    </recommendedName>
</protein>
<dbReference type="PROSITE" id="PS50297">
    <property type="entry name" value="ANK_REP_REGION"/>
    <property type="match status" value="2"/>
</dbReference>
<feature type="region of interest" description="Disordered" evidence="4">
    <location>
        <begin position="81"/>
        <end position="101"/>
    </location>
</feature>
<evidence type="ECO:0000256" key="1">
    <source>
        <dbReference type="ARBA" id="ARBA00022737"/>
    </source>
</evidence>
<feature type="repeat" description="ANK" evidence="3">
    <location>
        <begin position="305"/>
        <end position="338"/>
    </location>
</feature>
<organism evidence="5 6">
    <name type="scientific">Marasmius crinis-equi</name>
    <dbReference type="NCBI Taxonomy" id="585013"/>
    <lineage>
        <taxon>Eukaryota</taxon>
        <taxon>Fungi</taxon>
        <taxon>Dikarya</taxon>
        <taxon>Basidiomycota</taxon>
        <taxon>Agaricomycotina</taxon>
        <taxon>Agaricomycetes</taxon>
        <taxon>Agaricomycetidae</taxon>
        <taxon>Agaricales</taxon>
        <taxon>Marasmiineae</taxon>
        <taxon>Marasmiaceae</taxon>
        <taxon>Marasmius</taxon>
    </lineage>
</organism>
<dbReference type="SMART" id="SM00248">
    <property type="entry name" value="ANK"/>
    <property type="match status" value="7"/>
</dbReference>
<feature type="region of interest" description="Disordered" evidence="4">
    <location>
        <begin position="337"/>
        <end position="427"/>
    </location>
</feature>
<dbReference type="PROSITE" id="PS50088">
    <property type="entry name" value="ANK_REPEAT"/>
    <property type="match status" value="2"/>
</dbReference>
<evidence type="ECO:0000256" key="2">
    <source>
        <dbReference type="ARBA" id="ARBA00023043"/>
    </source>
</evidence>
<keyword evidence="1" id="KW-0677">Repeat</keyword>
<feature type="region of interest" description="Disordered" evidence="4">
    <location>
        <begin position="1431"/>
        <end position="1456"/>
    </location>
</feature>
<dbReference type="Pfam" id="PF12796">
    <property type="entry name" value="Ank_2"/>
    <property type="match status" value="1"/>
</dbReference>
<evidence type="ECO:0000313" key="5">
    <source>
        <dbReference type="EMBL" id="KAL0569235.1"/>
    </source>
</evidence>
<dbReference type="Proteomes" id="UP001465976">
    <property type="component" value="Unassembled WGS sequence"/>
</dbReference>
<feature type="compositionally biased region" description="Basic and acidic residues" evidence="4">
    <location>
        <begin position="1554"/>
        <end position="1572"/>
    </location>
</feature>
<comment type="caution">
    <text evidence="5">The sequence shown here is derived from an EMBL/GenBank/DDBJ whole genome shotgun (WGS) entry which is preliminary data.</text>
</comment>
<sequence length="1588" mass="178810">MMRQCNTVDMSRRSPSYEVRLAKYSSRHFEVYVPTLKREDVDPTIYERSITRVEGLARLLVFEKLKDAESRDQFLDSRRTLRGRPNASNRIARSRDTRRKKQLEGDLKANMAIGGLEMNDYDVVSLHIPYGPGWDARRIEKLVYQTDLGMNSPFNPKNNKRRLHRHPAFFGTVEECLVDCCEFCPDPIDEDERKLQKEEGEQYIRGRISFIEEDPGRQSLSGSFKPIDVGEWSEQVYIGPTEKFFAAIVANERAAVTKMIEEGIDVNRRDHVGRMPLHVAIMAKCEEIVYDLIDNGARITSRLADGRTALHLAAKLDMPGVVKKLLERSKANVELLEKEKEGNGRSDIEMKDATTERPSSEDDWSSDSNGVVSMDEDADDEEDIGVEHSDKDDEDGDNDNEGEKEPPQTPDPGALPEDGDNEPDVFDVNAPDWNLALTPLNYAIIFASMPVINALLDHEDLDLSRTTQAKYHDAPALVPLASTMYREDEEEAVQIVERLVAAGASSSTADDNLTTILMRLIHANKTQLVLALLRVDPKTASIINFPAIDNQGFYNHTVAFPLNYAVSAERYAIVAALLAYGAKTVFDEKDVTEALTLYESKNNLHYFDRHLPENRLHMTVSLIENAVANYSDLFSLLVPLGAPVNAVIAAATKDYVHQGDKLSLLDWARVCIDQVNEDIEGLTKKPSESGNKDQEKKSSKDETWKSWCLDYFQPVVSRRAGRRVYGLEAPNPYLSSSDLPTFLSTCDQIKTYLTDVERILVSREAKSYNDLRPNDEGKPESCFEQFETAKRVVFDASTVAIKYEHIEGNAYDRENPWRRGNPVPQHQVAQYEELFEACYKGDNAAIQRLCSQPEGDDTGKSPIQIAATIGHPTDEGGQTGLTTLSLAVAKRHWETARLIYTISAAQYKPDGKDKKFKINLEGFHDDDSDGEGFDTNSEASDDTIDQAPIDLVDVAERSTQVQVSVPPSKMLNETVPPPSMLEEIAPGWWDPHDIVPRNLITAAVAQKDVQAFTNIFNLYKLSDPPVALSDWDLDNLLSCILHNDQPEMLHEYIRKTGKGVTVSRKREGEEKHQEEKVRAVNDKSKVYYGLNVHGKKRKDLAAKNDPNATGDEASVHPPLLWRAAVLGSSTIVDYLKTERPLEAYRYYAMCNSDELAISLRRTSNLDKVLPQWLGWTINSIGESPLSAAILGGGLKMVKQMFGHDPKLMSSALKEDIKFIGFNLLMVAVYRGCTTKMVDFLLSNGLNPAQTDSSRGWNIYHILAGAESDFLLFQHFLKKLPRDLSEALLVQQSKKYLDTSSLTMRNIKGSLSLHIAILHSYPEITKLLLQASPTEVLHSENGVGDTPIEIATSQHLLSQIVVVRGECSTVSRSLESVKPKRFDVERLEKDAAELRKMIASLLEEKKLTKDSQLERELSALAHCIETRLASAKSEYEARKKHDEEKSKREERDREEEQKWAEEMQKWAGDERWYEGVVTRDSNDPALTFKHVKEAADARPSERKLVHLVDVQKSVLGDLNEVETPGLKRTSGLERSSGLERRSGMWRSAPKRRSGKNRDKGGLEPEEQKTRDIPDTTMIFQHHWLGQILS</sequence>
<proteinExistence type="predicted"/>
<dbReference type="SUPFAM" id="SSF48403">
    <property type="entry name" value="Ankyrin repeat"/>
    <property type="match status" value="2"/>
</dbReference>
<evidence type="ECO:0000313" key="6">
    <source>
        <dbReference type="Proteomes" id="UP001465976"/>
    </source>
</evidence>
<dbReference type="InterPro" id="IPR002110">
    <property type="entry name" value="Ankyrin_rpt"/>
</dbReference>
<name>A0ABR3F205_9AGAR</name>